<dbReference type="AlphaFoldDB" id="A0A7S2TG47"/>
<evidence type="ECO:0008006" key="2">
    <source>
        <dbReference type="Google" id="ProtNLM"/>
    </source>
</evidence>
<protein>
    <recommendedName>
        <fullName evidence="2">Protein xylosyltransferase</fullName>
    </recommendedName>
</protein>
<organism evidence="1">
    <name type="scientific">Lotharella oceanica</name>
    <dbReference type="NCBI Taxonomy" id="641309"/>
    <lineage>
        <taxon>Eukaryota</taxon>
        <taxon>Sar</taxon>
        <taxon>Rhizaria</taxon>
        <taxon>Cercozoa</taxon>
        <taxon>Chlorarachniophyceae</taxon>
        <taxon>Lotharella</taxon>
    </lineage>
</organism>
<proteinExistence type="predicted"/>
<dbReference type="EMBL" id="HBHP01000012">
    <property type="protein sequence ID" value="CAD9743688.1"/>
    <property type="molecule type" value="Transcribed_RNA"/>
</dbReference>
<evidence type="ECO:0000313" key="1">
    <source>
        <dbReference type="EMBL" id="CAD9743688.1"/>
    </source>
</evidence>
<reference evidence="1" key="1">
    <citation type="submission" date="2021-01" db="EMBL/GenBank/DDBJ databases">
        <authorList>
            <person name="Corre E."/>
            <person name="Pelletier E."/>
            <person name="Niang G."/>
            <person name="Scheremetjew M."/>
            <person name="Finn R."/>
            <person name="Kale V."/>
            <person name="Holt S."/>
            <person name="Cochrane G."/>
            <person name="Meng A."/>
            <person name="Brown T."/>
            <person name="Cohen L."/>
        </authorList>
    </citation>
    <scope>NUCLEOTIDE SEQUENCE</scope>
    <source>
        <strain evidence="1">CCMP622</strain>
    </source>
</reference>
<name>A0A7S2TG47_9EUKA</name>
<sequence length="373" mass="42395">MADPVVEGSFQHPNLRNHLEPETGLFHVVLHQMNDLAADLHELELEVTDAVLLEQDGQLKEDESNFEFLSQEEVERQCLVRRHGLIEKITPSGKLAYIFLLTDRLSFAKMWNSVFKAAEPGTWSAVMHLSAGNMAADAPPVSFEYHAARPTGSSWCNVTFVMVEALRTAVEDPDVAGVVFVSNSHIPLKHPNRLREILLGEDRSIFRSAEGCTDESCKAEMWSYMRRVDVEHLIHDWNHGGRDLVNKLVIYDTSSTPHPLHVEGCGDEKYPLWAVHKWQGQNPKLEYSLRPVFTLWNKMVTSALGEEEYLKPYIKGHPAVLQNVSARTYFRMRQSCSLFARKVLPNSTFQGQMPLVDYIEMEMLNRNVPSPLG</sequence>
<gene>
    <name evidence="1" type="ORF">LSP00402_LOCUS9</name>
</gene>
<accession>A0A7S2TG47</accession>